<dbReference type="Pfam" id="PF03446">
    <property type="entry name" value="NAD_binding_2"/>
    <property type="match status" value="1"/>
</dbReference>
<dbReference type="InterPro" id="IPR013328">
    <property type="entry name" value="6PGD_dom2"/>
</dbReference>
<feature type="active site" evidence="2">
    <location>
        <position position="172"/>
    </location>
</feature>
<reference evidence="5 6" key="1">
    <citation type="submission" date="2017-05" db="EMBL/GenBank/DDBJ databases">
        <authorList>
            <person name="Varghese N."/>
            <person name="Submissions S."/>
        </authorList>
    </citation>
    <scope>NUCLEOTIDE SEQUENCE [LARGE SCALE GENOMIC DNA]</scope>
    <source>
        <strain evidence="5 6">DSM 100094</strain>
    </source>
</reference>
<evidence type="ECO:0000259" key="4">
    <source>
        <dbReference type="Pfam" id="PF09130"/>
    </source>
</evidence>
<proteinExistence type="predicted"/>
<dbReference type="GO" id="GO:0016491">
    <property type="term" value="F:oxidoreductase activity"/>
    <property type="evidence" value="ECO:0007669"/>
    <property type="project" value="UniProtKB-KW"/>
</dbReference>
<evidence type="ECO:0000259" key="3">
    <source>
        <dbReference type="Pfam" id="PF03446"/>
    </source>
</evidence>
<gene>
    <name evidence="5" type="ORF">SAMN06265221_11440</name>
</gene>
<protein>
    <submittedName>
        <fullName evidence="5">3-hydroxyisobutyrate dehydrogenase</fullName>
    </submittedName>
</protein>
<organism evidence="5 6">
    <name type="scientific">Paracoccus laeviglucosivorans</name>
    <dbReference type="NCBI Taxonomy" id="1197861"/>
    <lineage>
        <taxon>Bacteria</taxon>
        <taxon>Pseudomonadati</taxon>
        <taxon>Pseudomonadota</taxon>
        <taxon>Alphaproteobacteria</taxon>
        <taxon>Rhodobacterales</taxon>
        <taxon>Paracoccaceae</taxon>
        <taxon>Paracoccus</taxon>
    </lineage>
</organism>
<dbReference type="AlphaFoldDB" id="A0A521EN18"/>
<dbReference type="InterPro" id="IPR006115">
    <property type="entry name" value="6PGDH_NADP-bd"/>
</dbReference>
<dbReference type="RefSeq" id="WP_142663910.1">
    <property type="nucleotide sequence ID" value="NZ_FXTK01000014.1"/>
</dbReference>
<dbReference type="Pfam" id="PF09130">
    <property type="entry name" value="DUF1932"/>
    <property type="match status" value="1"/>
</dbReference>
<evidence type="ECO:0000313" key="6">
    <source>
        <dbReference type="Proteomes" id="UP000319014"/>
    </source>
</evidence>
<name>A0A521EN18_9RHOB</name>
<sequence>MTKLGFLGFGEASFNIAAGLRDEGLAGIRAYDAAWQTEPASALIAERAAEAGVELVGSAEELIGGSDIVVCSISANAAVPVARQCAPLLRPGQVYVDLNSAGPDTKLEVEKIVGNTATFVDVAVMGTVPGARHKVPMLASGPGAQSFADFGNGFGMAITALEGPTGKASASKMFRSIFMKGYVMLLLEAVIAGRSFGIEEDVLASIGKSLKTDDFRATANDLMCRAVIHAERREHEMDEVVATLDSLDVDAIMSKAGRDKLAWCVQQGFRGHFNGRPPADFHDIFAAMDAARA</sequence>
<dbReference type="InterPro" id="IPR015815">
    <property type="entry name" value="HIBADH-related"/>
</dbReference>
<dbReference type="PIRSF" id="PIRSF000103">
    <property type="entry name" value="HIBADH"/>
    <property type="match status" value="1"/>
</dbReference>
<dbReference type="EMBL" id="FXTK01000014">
    <property type="protein sequence ID" value="SMO85333.1"/>
    <property type="molecule type" value="Genomic_DNA"/>
</dbReference>
<dbReference type="OrthoDB" id="4333at2"/>
<dbReference type="InterPro" id="IPR036291">
    <property type="entry name" value="NAD(P)-bd_dom_sf"/>
</dbReference>
<feature type="domain" description="6-phosphogluconate dehydrogenase NADP-binding" evidence="3">
    <location>
        <begin position="4"/>
        <end position="142"/>
    </location>
</feature>
<keyword evidence="1" id="KW-0560">Oxidoreductase</keyword>
<dbReference type="Gene3D" id="1.10.1040.10">
    <property type="entry name" value="N-(1-d-carboxylethyl)-l-norvaline Dehydrogenase, domain 2"/>
    <property type="match status" value="1"/>
</dbReference>
<accession>A0A521EN18</accession>
<dbReference type="InterPro" id="IPR015814">
    <property type="entry name" value="Pgluconate_DH_NAD-bd_C"/>
</dbReference>
<keyword evidence="6" id="KW-1185">Reference proteome</keyword>
<dbReference type="Proteomes" id="UP000319014">
    <property type="component" value="Unassembled WGS sequence"/>
</dbReference>
<dbReference type="GO" id="GO:0050661">
    <property type="term" value="F:NADP binding"/>
    <property type="evidence" value="ECO:0007669"/>
    <property type="project" value="InterPro"/>
</dbReference>
<evidence type="ECO:0000256" key="2">
    <source>
        <dbReference type="PIRSR" id="PIRSR000103-1"/>
    </source>
</evidence>
<dbReference type="SUPFAM" id="SSF48179">
    <property type="entry name" value="6-phosphogluconate dehydrogenase C-terminal domain-like"/>
    <property type="match status" value="1"/>
</dbReference>
<dbReference type="Gene3D" id="3.40.50.720">
    <property type="entry name" value="NAD(P)-binding Rossmann-like Domain"/>
    <property type="match status" value="1"/>
</dbReference>
<feature type="domain" description="Phosphogluconate dehydrogenase NAD-binding putative C-terminal" evidence="4">
    <location>
        <begin position="195"/>
        <end position="261"/>
    </location>
</feature>
<evidence type="ECO:0000256" key="1">
    <source>
        <dbReference type="ARBA" id="ARBA00023002"/>
    </source>
</evidence>
<evidence type="ECO:0000313" key="5">
    <source>
        <dbReference type="EMBL" id="SMO85333.1"/>
    </source>
</evidence>
<dbReference type="InterPro" id="IPR008927">
    <property type="entry name" value="6-PGluconate_DH-like_C_sf"/>
</dbReference>
<dbReference type="SUPFAM" id="SSF51735">
    <property type="entry name" value="NAD(P)-binding Rossmann-fold domains"/>
    <property type="match status" value="1"/>
</dbReference>